<dbReference type="PROSITE" id="PS50112">
    <property type="entry name" value="PAS"/>
    <property type="match status" value="2"/>
</dbReference>
<dbReference type="InterPro" id="IPR035965">
    <property type="entry name" value="PAS-like_dom_sf"/>
</dbReference>
<dbReference type="CDD" id="cd00075">
    <property type="entry name" value="HATPase"/>
    <property type="match status" value="1"/>
</dbReference>
<proteinExistence type="predicted"/>
<dbReference type="SUPFAM" id="SSF55874">
    <property type="entry name" value="ATPase domain of HSP90 chaperone/DNA topoisomerase II/histidine kinase"/>
    <property type="match status" value="1"/>
</dbReference>
<dbReference type="InterPro" id="IPR004358">
    <property type="entry name" value="Sig_transdc_His_kin-like_C"/>
</dbReference>
<evidence type="ECO:0000256" key="9">
    <source>
        <dbReference type="ARBA" id="ARBA00022777"/>
    </source>
</evidence>
<dbReference type="Pfam" id="PF00512">
    <property type="entry name" value="HisKA"/>
    <property type="match status" value="1"/>
</dbReference>
<dbReference type="InterPro" id="IPR005467">
    <property type="entry name" value="His_kinase_dom"/>
</dbReference>
<evidence type="ECO:0000259" key="16">
    <source>
        <dbReference type="PROSITE" id="PS50112"/>
    </source>
</evidence>
<dbReference type="EC" id="2.7.13.3" evidence="4"/>
<keyword evidence="9" id="KW-0418">Kinase</keyword>
<dbReference type="SMART" id="SM00388">
    <property type="entry name" value="HisKA"/>
    <property type="match status" value="1"/>
</dbReference>
<dbReference type="PROSITE" id="PS50109">
    <property type="entry name" value="HIS_KIN"/>
    <property type="match status" value="1"/>
</dbReference>
<dbReference type="PANTHER" id="PTHR42878:SF7">
    <property type="entry name" value="SENSOR HISTIDINE KINASE GLRK"/>
    <property type="match status" value="1"/>
</dbReference>
<dbReference type="InterPro" id="IPR036890">
    <property type="entry name" value="HATPase_C_sf"/>
</dbReference>
<dbReference type="InterPro" id="IPR036097">
    <property type="entry name" value="HisK_dim/P_sf"/>
</dbReference>
<dbReference type="InterPro" id="IPR001610">
    <property type="entry name" value="PAC"/>
</dbReference>
<evidence type="ECO:0000256" key="2">
    <source>
        <dbReference type="ARBA" id="ARBA00004141"/>
    </source>
</evidence>
<feature type="domain" description="PAS" evidence="16">
    <location>
        <begin position="23"/>
        <end position="68"/>
    </location>
</feature>
<dbReference type="PRINTS" id="PR00344">
    <property type="entry name" value="BCTRLSENSOR"/>
</dbReference>
<dbReference type="Pfam" id="PF02518">
    <property type="entry name" value="HATPase_c"/>
    <property type="match status" value="1"/>
</dbReference>
<dbReference type="SUPFAM" id="SSF47384">
    <property type="entry name" value="Homodimeric domain of signal transducing histidine kinase"/>
    <property type="match status" value="1"/>
</dbReference>
<dbReference type="Gene3D" id="3.30.565.10">
    <property type="entry name" value="Histidine kinase-like ATPase, C-terminal domain"/>
    <property type="match status" value="1"/>
</dbReference>
<dbReference type="NCBIfam" id="TIGR00229">
    <property type="entry name" value="sensory_box"/>
    <property type="match status" value="2"/>
</dbReference>
<dbReference type="InterPro" id="IPR013767">
    <property type="entry name" value="PAS_fold"/>
</dbReference>
<evidence type="ECO:0000256" key="1">
    <source>
        <dbReference type="ARBA" id="ARBA00000085"/>
    </source>
</evidence>
<feature type="domain" description="PAC" evidence="17">
    <location>
        <begin position="88"/>
        <end position="138"/>
    </location>
</feature>
<dbReference type="InterPro" id="IPR003661">
    <property type="entry name" value="HisK_dim/P_dom"/>
</dbReference>
<gene>
    <name evidence="18" type="ORF">RDV89_13305</name>
</gene>
<feature type="domain" description="PAC" evidence="17">
    <location>
        <begin position="209"/>
        <end position="259"/>
    </location>
</feature>
<reference evidence="18 19" key="1">
    <citation type="submission" date="2023-08" db="EMBL/GenBank/DDBJ databases">
        <title>Nocardioides seae sp. nov., a bacterium isolated from a soil.</title>
        <authorList>
            <person name="Wang X."/>
        </authorList>
    </citation>
    <scope>NUCLEOTIDE SEQUENCE [LARGE SCALE GENOMIC DNA]</scope>
    <source>
        <strain evidence="18 19">YZH12</strain>
    </source>
</reference>
<evidence type="ECO:0000313" key="19">
    <source>
        <dbReference type="Proteomes" id="UP001268542"/>
    </source>
</evidence>
<dbReference type="PANTHER" id="PTHR42878">
    <property type="entry name" value="TWO-COMPONENT HISTIDINE KINASE"/>
    <property type="match status" value="1"/>
</dbReference>
<evidence type="ECO:0000256" key="12">
    <source>
        <dbReference type="ARBA" id="ARBA00023012"/>
    </source>
</evidence>
<comment type="caution">
    <text evidence="18">The sequence shown here is derived from an EMBL/GenBank/DDBJ whole genome shotgun (WGS) entry which is preliminary data.</text>
</comment>
<dbReference type="SMART" id="SM00086">
    <property type="entry name" value="PAC"/>
    <property type="match status" value="2"/>
</dbReference>
<feature type="domain" description="PAS" evidence="16">
    <location>
        <begin position="132"/>
        <end position="201"/>
    </location>
</feature>
<comment type="subcellular location">
    <subcellularLocation>
        <location evidence="3">Cell membrane</location>
    </subcellularLocation>
    <subcellularLocation>
        <location evidence="2">Membrane</location>
        <topology evidence="2">Multi-pass membrane protein</topology>
    </subcellularLocation>
</comment>
<dbReference type="InterPro" id="IPR000014">
    <property type="entry name" value="PAS"/>
</dbReference>
<keyword evidence="8" id="KW-0547">Nucleotide-binding</keyword>
<keyword evidence="11" id="KW-1133">Transmembrane helix</keyword>
<dbReference type="EMBL" id="JAVYII010000005">
    <property type="protein sequence ID" value="MDT9594054.1"/>
    <property type="molecule type" value="Genomic_DNA"/>
</dbReference>
<dbReference type="SMART" id="SM00091">
    <property type="entry name" value="PAS"/>
    <property type="match status" value="2"/>
</dbReference>
<evidence type="ECO:0000256" key="13">
    <source>
        <dbReference type="ARBA" id="ARBA00023136"/>
    </source>
</evidence>
<evidence type="ECO:0000256" key="14">
    <source>
        <dbReference type="ARBA" id="ARBA00039401"/>
    </source>
</evidence>
<keyword evidence="6" id="KW-0808">Transferase</keyword>
<dbReference type="Gene3D" id="1.10.287.130">
    <property type="match status" value="1"/>
</dbReference>
<dbReference type="Pfam" id="PF00989">
    <property type="entry name" value="PAS"/>
    <property type="match status" value="2"/>
</dbReference>
<dbReference type="InterPro" id="IPR003594">
    <property type="entry name" value="HATPase_dom"/>
</dbReference>
<evidence type="ECO:0000256" key="5">
    <source>
        <dbReference type="ARBA" id="ARBA00022553"/>
    </source>
</evidence>
<sequence>MRMMDQEHARAGRPVAPSLHAGIVAAVPDAVVVVDDAGLIVLANPHVTEVFGWAEHEICGQPVEVLMPPRFRALHPGRRGGYSGHRMDLLELRGHRKDGTEFPAEISLATIEEDGRRWVCATVRDITARKRSEERFRQLVDAAPDPLVITDAAGTIVLANQQAQAVFGYAGDDLVGQPIEILVPARHREGHRRMRAAFAAAPDVRPMGSGRELYALHRDGHEIPVEISLAPLVTDDELLLSASIRDLSERNRIQAQVDQVREDLVATVSHEMRTPLTSIIGYLELVLDDEPLPAQTSSMLEIVRQNAHRELALVNDLLTVASVGDEGPGADVVDLGALVRASVAQALPVAAGRGVRLGVSPGHGAALVRGRSHRLRQVVDNLVSNALKFTPAGGTVTVSSGDVDGRASITVTDDGVGIEADELPVVFERLYRTPSAIAACTPGAGIGLSLVKAITQAHGGRVEVTSAVGEGSTFRVLLPYAA</sequence>
<evidence type="ECO:0000256" key="7">
    <source>
        <dbReference type="ARBA" id="ARBA00022692"/>
    </source>
</evidence>
<protein>
    <recommendedName>
        <fullName evidence="14">Sensor-like histidine kinase SenX3</fullName>
        <ecNumber evidence="4">2.7.13.3</ecNumber>
    </recommendedName>
</protein>
<feature type="domain" description="Histidine kinase" evidence="15">
    <location>
        <begin position="267"/>
        <end position="482"/>
    </location>
</feature>
<dbReference type="SMART" id="SM00387">
    <property type="entry name" value="HATPase_c"/>
    <property type="match status" value="1"/>
</dbReference>
<dbReference type="Gene3D" id="3.30.450.20">
    <property type="entry name" value="PAS domain"/>
    <property type="match status" value="2"/>
</dbReference>
<evidence type="ECO:0000256" key="10">
    <source>
        <dbReference type="ARBA" id="ARBA00022840"/>
    </source>
</evidence>
<dbReference type="InterPro" id="IPR050351">
    <property type="entry name" value="BphY/WalK/GraS-like"/>
</dbReference>
<dbReference type="Proteomes" id="UP001268542">
    <property type="component" value="Unassembled WGS sequence"/>
</dbReference>
<dbReference type="InterPro" id="IPR000700">
    <property type="entry name" value="PAS-assoc_C"/>
</dbReference>
<name>A0ABU3PXU1_9ACTN</name>
<evidence type="ECO:0000256" key="11">
    <source>
        <dbReference type="ARBA" id="ARBA00022989"/>
    </source>
</evidence>
<evidence type="ECO:0000259" key="15">
    <source>
        <dbReference type="PROSITE" id="PS50109"/>
    </source>
</evidence>
<evidence type="ECO:0000259" key="17">
    <source>
        <dbReference type="PROSITE" id="PS50113"/>
    </source>
</evidence>
<keyword evidence="19" id="KW-1185">Reference proteome</keyword>
<keyword evidence="5" id="KW-0597">Phosphoprotein</keyword>
<dbReference type="CDD" id="cd00130">
    <property type="entry name" value="PAS"/>
    <property type="match status" value="2"/>
</dbReference>
<accession>A0ABU3PXU1</accession>
<dbReference type="SUPFAM" id="SSF55785">
    <property type="entry name" value="PYP-like sensor domain (PAS domain)"/>
    <property type="match status" value="2"/>
</dbReference>
<keyword evidence="13" id="KW-0472">Membrane</keyword>
<evidence type="ECO:0000313" key="18">
    <source>
        <dbReference type="EMBL" id="MDT9594054.1"/>
    </source>
</evidence>
<organism evidence="18 19">
    <name type="scientific">Nocardioides imazamoxiresistens</name>
    <dbReference type="NCBI Taxonomy" id="3231893"/>
    <lineage>
        <taxon>Bacteria</taxon>
        <taxon>Bacillati</taxon>
        <taxon>Actinomycetota</taxon>
        <taxon>Actinomycetes</taxon>
        <taxon>Propionibacteriales</taxon>
        <taxon>Nocardioidaceae</taxon>
        <taxon>Nocardioides</taxon>
    </lineage>
</organism>
<keyword evidence="10" id="KW-0067">ATP-binding</keyword>
<evidence type="ECO:0000256" key="3">
    <source>
        <dbReference type="ARBA" id="ARBA00004236"/>
    </source>
</evidence>
<comment type="catalytic activity">
    <reaction evidence="1">
        <text>ATP + protein L-histidine = ADP + protein N-phospho-L-histidine.</text>
        <dbReference type="EC" id="2.7.13.3"/>
    </reaction>
</comment>
<evidence type="ECO:0000256" key="4">
    <source>
        <dbReference type="ARBA" id="ARBA00012438"/>
    </source>
</evidence>
<dbReference type="CDD" id="cd00082">
    <property type="entry name" value="HisKA"/>
    <property type="match status" value="1"/>
</dbReference>
<keyword evidence="12" id="KW-0902">Two-component regulatory system</keyword>
<evidence type="ECO:0000256" key="8">
    <source>
        <dbReference type="ARBA" id="ARBA00022741"/>
    </source>
</evidence>
<dbReference type="PROSITE" id="PS50113">
    <property type="entry name" value="PAC"/>
    <property type="match status" value="2"/>
</dbReference>
<keyword evidence="7" id="KW-0812">Transmembrane</keyword>
<evidence type="ECO:0000256" key="6">
    <source>
        <dbReference type="ARBA" id="ARBA00022679"/>
    </source>
</evidence>
<dbReference type="RefSeq" id="WP_315733537.1">
    <property type="nucleotide sequence ID" value="NZ_JAVYII010000005.1"/>
</dbReference>